<dbReference type="AlphaFoldDB" id="A0A383D4L1"/>
<reference evidence="1" key="1">
    <citation type="submission" date="2018-05" db="EMBL/GenBank/DDBJ databases">
        <authorList>
            <person name="Lanie J.A."/>
            <person name="Ng W.-L."/>
            <person name="Kazmierczak K.M."/>
            <person name="Andrzejewski T.M."/>
            <person name="Davidsen T.M."/>
            <person name="Wayne K.J."/>
            <person name="Tettelin H."/>
            <person name="Glass J.I."/>
            <person name="Rusch D."/>
            <person name="Podicherti R."/>
            <person name="Tsui H.-C.T."/>
            <person name="Winkler M.E."/>
        </authorList>
    </citation>
    <scope>NUCLEOTIDE SEQUENCE</scope>
</reference>
<evidence type="ECO:0000313" key="1">
    <source>
        <dbReference type="EMBL" id="SVE39476.1"/>
    </source>
</evidence>
<sequence length="57" mass="6453">MAKLAFYTFAVLEEAFRHQHSRGFVDRITGVFEPAEQASRFVGPADSGRHEGQDAQW</sequence>
<protein>
    <submittedName>
        <fullName evidence="1">Uncharacterized protein</fullName>
    </submittedName>
</protein>
<gene>
    <name evidence="1" type="ORF">METZ01_LOCUS492330</name>
</gene>
<name>A0A383D4L1_9ZZZZ</name>
<feature type="non-terminal residue" evidence="1">
    <location>
        <position position="57"/>
    </location>
</feature>
<proteinExistence type="predicted"/>
<dbReference type="EMBL" id="UINC01214306">
    <property type="protein sequence ID" value="SVE39476.1"/>
    <property type="molecule type" value="Genomic_DNA"/>
</dbReference>
<organism evidence="1">
    <name type="scientific">marine metagenome</name>
    <dbReference type="NCBI Taxonomy" id="408172"/>
    <lineage>
        <taxon>unclassified sequences</taxon>
        <taxon>metagenomes</taxon>
        <taxon>ecological metagenomes</taxon>
    </lineage>
</organism>
<accession>A0A383D4L1</accession>